<evidence type="ECO:0000259" key="5">
    <source>
        <dbReference type="PROSITE" id="PS51755"/>
    </source>
</evidence>
<dbReference type="Pfam" id="PF13424">
    <property type="entry name" value="TPR_12"/>
    <property type="match status" value="1"/>
</dbReference>
<comment type="caution">
    <text evidence="6">The sequence shown here is derived from an EMBL/GenBank/DDBJ whole genome shotgun (WGS) entry which is preliminary data.</text>
</comment>
<dbReference type="InterPro" id="IPR019734">
    <property type="entry name" value="TPR_rpt"/>
</dbReference>
<evidence type="ECO:0000256" key="4">
    <source>
        <dbReference type="PROSITE-ProRule" id="PRU01091"/>
    </source>
</evidence>
<dbReference type="Gene3D" id="1.25.40.10">
    <property type="entry name" value="Tetratricopeptide repeat domain"/>
    <property type="match status" value="2"/>
</dbReference>
<dbReference type="RefSeq" id="WP_377568549.1">
    <property type="nucleotide sequence ID" value="NZ_JBHTMP010000008.1"/>
</dbReference>
<proteinExistence type="inferred from homology"/>
<dbReference type="InterPro" id="IPR016032">
    <property type="entry name" value="Sig_transdc_resp-reg_C-effctor"/>
</dbReference>
<dbReference type="Proteomes" id="UP001597260">
    <property type="component" value="Unassembled WGS sequence"/>
</dbReference>
<dbReference type="PROSITE" id="PS50005">
    <property type="entry name" value="TPR"/>
    <property type="match status" value="1"/>
</dbReference>
<evidence type="ECO:0000256" key="2">
    <source>
        <dbReference type="ARBA" id="ARBA00023125"/>
    </source>
</evidence>
<dbReference type="SMART" id="SM00028">
    <property type="entry name" value="TPR"/>
    <property type="match status" value="3"/>
</dbReference>
<accession>A0ABW3Y9R5</accession>
<keyword evidence="2 4" id="KW-0238">DNA-binding</keyword>
<reference evidence="7" key="1">
    <citation type="journal article" date="2019" name="Int. J. Syst. Evol. Microbiol.">
        <title>The Global Catalogue of Microorganisms (GCM) 10K type strain sequencing project: providing services to taxonomists for standard genome sequencing and annotation.</title>
        <authorList>
            <consortium name="The Broad Institute Genomics Platform"/>
            <consortium name="The Broad Institute Genome Sequencing Center for Infectious Disease"/>
            <person name="Wu L."/>
            <person name="Ma J."/>
        </authorList>
    </citation>
    <scope>NUCLEOTIDE SEQUENCE [LARGE SCALE GENOMIC DNA]</scope>
    <source>
        <strain evidence="7">JCM 31037</strain>
    </source>
</reference>
<evidence type="ECO:0000256" key="1">
    <source>
        <dbReference type="ARBA" id="ARBA00005820"/>
    </source>
</evidence>
<feature type="domain" description="OmpR/PhoB-type" evidence="5">
    <location>
        <begin position="792"/>
        <end position="899"/>
    </location>
</feature>
<dbReference type="Gene3D" id="1.10.10.10">
    <property type="entry name" value="Winged helix-like DNA-binding domain superfamily/Winged helix DNA-binding domain"/>
    <property type="match status" value="1"/>
</dbReference>
<dbReference type="InterPro" id="IPR011990">
    <property type="entry name" value="TPR-like_helical_dom_sf"/>
</dbReference>
<comment type="similarity">
    <text evidence="1">Belongs to the AfsR/DnrI/RedD regulatory family.</text>
</comment>
<dbReference type="EMBL" id="JBHTMP010000008">
    <property type="protein sequence ID" value="MFD1320974.1"/>
    <property type="molecule type" value="Genomic_DNA"/>
</dbReference>
<dbReference type="InterPro" id="IPR005158">
    <property type="entry name" value="BTAD"/>
</dbReference>
<dbReference type="SUPFAM" id="SSF46894">
    <property type="entry name" value="C-terminal effector domain of the bipartite response regulators"/>
    <property type="match status" value="1"/>
</dbReference>
<keyword evidence="3" id="KW-0802">TPR repeat</keyword>
<dbReference type="SMART" id="SM00862">
    <property type="entry name" value="Trans_reg_C"/>
    <property type="match status" value="1"/>
</dbReference>
<dbReference type="InterPro" id="IPR051677">
    <property type="entry name" value="AfsR-DnrI-RedD_regulator"/>
</dbReference>
<dbReference type="SUPFAM" id="SSF52540">
    <property type="entry name" value="P-loop containing nucleoside triphosphate hydrolases"/>
    <property type="match status" value="1"/>
</dbReference>
<feature type="repeat" description="TPR" evidence="3">
    <location>
        <begin position="564"/>
        <end position="597"/>
    </location>
</feature>
<protein>
    <submittedName>
        <fullName evidence="6">BTAD domain-containing putative transcriptional regulator</fullName>
    </submittedName>
</protein>
<dbReference type="InterPro" id="IPR027417">
    <property type="entry name" value="P-loop_NTPase"/>
</dbReference>
<evidence type="ECO:0000256" key="3">
    <source>
        <dbReference type="PROSITE-ProRule" id="PRU00339"/>
    </source>
</evidence>
<dbReference type="InterPro" id="IPR036388">
    <property type="entry name" value="WH-like_DNA-bd_sf"/>
</dbReference>
<organism evidence="6 7">
    <name type="scientific">Micromonospora sonneratiae</name>
    <dbReference type="NCBI Taxonomy" id="1184706"/>
    <lineage>
        <taxon>Bacteria</taxon>
        <taxon>Bacillati</taxon>
        <taxon>Actinomycetota</taxon>
        <taxon>Actinomycetes</taxon>
        <taxon>Micromonosporales</taxon>
        <taxon>Micromonosporaceae</taxon>
        <taxon>Micromonospora</taxon>
    </lineage>
</organism>
<sequence>MDPAPIRLLDRPCTLVFGAAGYGKTTTLRRLLPEASAVWFRRAESARLLDLIAGECPGTAAGHLAGLAGAGSARPVEPGQGCWLVLDDVERLSKVGLRAVLAAAELLPEPVRLVLSTRRPPTFEGIVSGRRRGALTVLGPADLALTPDDVASVLRDDHDLPDPALTRLVYTATAGWPALVHLLAQSISKGRVTGDRTWQTIVEDDLVVGAYLVQEVFPELSAQTRRVLCQAAHLDPVRAELISPGAPARVERALARLVEVGLLRPAGPDGAGYRSIPVVARAVARGLPLPAAEVRQLRGRAATWYAEHGLLAAALRGHQAAGAEAASVRLLRRSGPQLLNEGESATVITAVEALPARLRTPWLRRLHADALRTVGDLAGAVGAYQALGDRGGPLTPALAWRHGLLHYLYGDPVAALAIFDRGRCGDERTADEALLLGWSALAYGMTGDLVGCADRAGRASAAARVVARSTVSGDGCADPVSALAVAQLATSLSATLSGDRSTAVTRLAEAAKLAASAGDMHLDVWIRIEQVLALCGEARYPEASTEAAHVVDVAERIGYAAALVRALTTEGVVLTRLGRLDEAMARYERAVGLCHRNGSRQLAQPLTRIGDLHLLRGRDSLARAAYEEAVRISEPCGSLPVLVPALAGLARVTVRDDPRGAVVLAERAVSLACGPEETVARCASGWVALALSDRARAAELAIEAAGQARVHHDRAGLAEALELRGLATDEPRLAREAYAESAAIRCDIGAAVDADRITVLLGDLPGATPAERIAARLAADRLVGLRMSVPVPGQADRGSRVAVQTLGRFEVVVAGRPVPVSAWQSRKARELLRILTTRPGRAISREQLGELLWPGEDPCRVAHRLSVVLSILRGVLDPGRESPPDRYIVAERASLMLDAEQLDLDVELFRGEALYGLRLVERIVAGGKQDAPGSDRRLAEEARDVLAIAEQRYLGDFLADDPYDDWAAPVRDEVRRLYLRVVRALAALARARSDSEQAAHQLRRALAVEPYDERTHAELIVVLAEAGRHGEADAAYRCYCREMATIGVVPRSREQLS</sequence>
<dbReference type="PROSITE" id="PS51755">
    <property type="entry name" value="OMPR_PHOB"/>
    <property type="match status" value="1"/>
</dbReference>
<dbReference type="SUPFAM" id="SSF48452">
    <property type="entry name" value="TPR-like"/>
    <property type="match status" value="2"/>
</dbReference>
<dbReference type="InterPro" id="IPR001867">
    <property type="entry name" value="OmpR/PhoB-type_DNA-bd"/>
</dbReference>
<dbReference type="Pfam" id="PF03704">
    <property type="entry name" value="BTAD"/>
    <property type="match status" value="1"/>
</dbReference>
<feature type="DNA-binding region" description="OmpR/PhoB-type" evidence="4">
    <location>
        <begin position="792"/>
        <end position="899"/>
    </location>
</feature>
<dbReference type="PANTHER" id="PTHR35807">
    <property type="entry name" value="TRANSCRIPTIONAL REGULATOR REDD-RELATED"/>
    <property type="match status" value="1"/>
</dbReference>
<gene>
    <name evidence="6" type="ORF">ACFQ4H_07730</name>
</gene>
<evidence type="ECO:0000313" key="6">
    <source>
        <dbReference type="EMBL" id="MFD1320974.1"/>
    </source>
</evidence>
<name>A0ABW3Y9R5_9ACTN</name>
<dbReference type="SMART" id="SM01043">
    <property type="entry name" value="BTAD"/>
    <property type="match status" value="1"/>
</dbReference>
<keyword evidence="7" id="KW-1185">Reference proteome</keyword>
<evidence type="ECO:0000313" key="7">
    <source>
        <dbReference type="Proteomes" id="UP001597260"/>
    </source>
</evidence>